<gene>
    <name evidence="1" type="ORF">E1B28_012892</name>
</gene>
<organism evidence="1 2">
    <name type="scientific">Marasmius oreades</name>
    <name type="common">fairy-ring Marasmius</name>
    <dbReference type="NCBI Taxonomy" id="181124"/>
    <lineage>
        <taxon>Eukaryota</taxon>
        <taxon>Fungi</taxon>
        <taxon>Dikarya</taxon>
        <taxon>Basidiomycota</taxon>
        <taxon>Agaricomycotina</taxon>
        <taxon>Agaricomycetes</taxon>
        <taxon>Agaricomycetidae</taxon>
        <taxon>Agaricales</taxon>
        <taxon>Marasmiineae</taxon>
        <taxon>Marasmiaceae</taxon>
        <taxon>Marasmius</taxon>
    </lineage>
</organism>
<sequence length="156" mass="18132">MSTHTWSFDKNGQTSISHHHCQYLGLLTELKVRYTTTRTYHWPIETYKDVCKWQIARDFEPATINFGCYLEYYLIYNVQPESEAYQAQELNREQPEETSGIPFTENSLLQNDQQQYSPLSTMAAYYAEDAMDVDSPVFSSQTVNFSTASMSDMEVD</sequence>
<protein>
    <submittedName>
        <fullName evidence="1">Uncharacterized protein</fullName>
    </submittedName>
</protein>
<proteinExistence type="predicted"/>
<dbReference type="Proteomes" id="UP001049176">
    <property type="component" value="Chromosome 8"/>
</dbReference>
<comment type="caution">
    <text evidence="1">The sequence shown here is derived from an EMBL/GenBank/DDBJ whole genome shotgun (WGS) entry which is preliminary data.</text>
</comment>
<name>A0A9P7RSQ4_9AGAR</name>
<evidence type="ECO:0000313" key="2">
    <source>
        <dbReference type="Proteomes" id="UP001049176"/>
    </source>
</evidence>
<dbReference type="EMBL" id="CM032188">
    <property type="protein sequence ID" value="KAG7088947.1"/>
    <property type="molecule type" value="Genomic_DNA"/>
</dbReference>
<dbReference type="AlphaFoldDB" id="A0A9P7RSQ4"/>
<dbReference type="GeneID" id="66081967"/>
<dbReference type="KEGG" id="more:E1B28_012892"/>
<reference evidence="1" key="1">
    <citation type="journal article" date="2021" name="Genome Biol. Evol.">
        <title>The assembled and annotated genome of the fairy-ring fungus Marasmius oreades.</title>
        <authorList>
            <person name="Hiltunen M."/>
            <person name="Ament-Velasquez S.L."/>
            <person name="Johannesson H."/>
        </authorList>
    </citation>
    <scope>NUCLEOTIDE SEQUENCE</scope>
    <source>
        <strain evidence="1">03SP1</strain>
    </source>
</reference>
<accession>A0A9P7RSQ4</accession>
<dbReference type="RefSeq" id="XP_043005418.1">
    <property type="nucleotide sequence ID" value="XM_043158047.1"/>
</dbReference>
<keyword evidence="2" id="KW-1185">Reference proteome</keyword>
<evidence type="ECO:0000313" key="1">
    <source>
        <dbReference type="EMBL" id="KAG7088947.1"/>
    </source>
</evidence>